<evidence type="ECO:0000256" key="5">
    <source>
        <dbReference type="ARBA" id="ARBA00022723"/>
    </source>
</evidence>
<dbReference type="PANTHER" id="PTHR43137">
    <property type="entry name" value="DIHYDROOROTASE"/>
    <property type="match status" value="1"/>
</dbReference>
<feature type="binding site" description="via carbamate group" evidence="10">
    <location>
        <position position="100"/>
    </location>
    <ligand>
        <name>Zn(2+)</name>
        <dbReference type="ChEBI" id="CHEBI:29105"/>
        <label>2</label>
    </ligand>
</feature>
<evidence type="ECO:0000313" key="13">
    <source>
        <dbReference type="EMBL" id="RCU51094.1"/>
    </source>
</evidence>
<dbReference type="RefSeq" id="WP_114337690.1">
    <property type="nucleotide sequence ID" value="NZ_QPID01000003.1"/>
</dbReference>
<evidence type="ECO:0000256" key="11">
    <source>
        <dbReference type="RuleBase" id="RU003440"/>
    </source>
</evidence>
<evidence type="ECO:0000256" key="10">
    <source>
        <dbReference type="HAMAP-Rule" id="MF_00219"/>
    </source>
</evidence>
<dbReference type="GO" id="GO:0006207">
    <property type="term" value="P:'de novo' pyrimidine nucleobase biosynthetic process"/>
    <property type="evidence" value="ECO:0007669"/>
    <property type="project" value="TreeGrafter"/>
</dbReference>
<dbReference type="Gene3D" id="3.20.20.140">
    <property type="entry name" value="Metal-dependent hydrolases"/>
    <property type="match status" value="1"/>
</dbReference>
<feature type="binding site" evidence="10">
    <location>
        <position position="137"/>
    </location>
    <ligand>
        <name>substrate</name>
    </ligand>
</feature>
<dbReference type="PIRSF" id="PIRSF001237">
    <property type="entry name" value="DHOdimr"/>
    <property type="match status" value="1"/>
</dbReference>
<evidence type="ECO:0000256" key="9">
    <source>
        <dbReference type="ARBA" id="ARBA00048492"/>
    </source>
</evidence>
<comment type="cofactor">
    <cofactor evidence="10 11">
        <name>Zn(2+)</name>
        <dbReference type="ChEBI" id="CHEBI:29105"/>
    </cofactor>
    <text evidence="10 11">Binds 2 Zn(2+) ions per subunit.</text>
</comment>
<dbReference type="AlphaFoldDB" id="A0A368NN61"/>
<evidence type="ECO:0000256" key="1">
    <source>
        <dbReference type="ARBA" id="ARBA00002368"/>
    </source>
</evidence>
<dbReference type="EC" id="3.5.2.3" evidence="4 10"/>
<feature type="domain" description="Amidohydrolase-related" evidence="12">
    <location>
        <begin position="12"/>
        <end position="310"/>
    </location>
</feature>
<proteinExistence type="inferred from homology"/>
<dbReference type="InterPro" id="IPR032466">
    <property type="entry name" value="Metal_Hydrolase"/>
</dbReference>
<evidence type="ECO:0000259" key="12">
    <source>
        <dbReference type="Pfam" id="PF01979"/>
    </source>
</evidence>
<feature type="binding site" evidence="10">
    <location>
        <position position="252"/>
    </location>
    <ligand>
        <name>substrate</name>
    </ligand>
</feature>
<feature type="binding site" evidence="10">
    <location>
        <position position="137"/>
    </location>
    <ligand>
        <name>Zn(2+)</name>
        <dbReference type="ChEBI" id="CHEBI:29105"/>
        <label>2</label>
    </ligand>
</feature>
<feature type="binding site" evidence="10">
    <location>
        <position position="14"/>
    </location>
    <ligand>
        <name>Zn(2+)</name>
        <dbReference type="ChEBI" id="CHEBI:29105"/>
        <label>1</label>
    </ligand>
</feature>
<name>A0A368NN61_9GAMM</name>
<evidence type="ECO:0000313" key="14">
    <source>
        <dbReference type="Proteomes" id="UP000252558"/>
    </source>
</evidence>
<gene>
    <name evidence="10" type="primary">pyrC</name>
    <name evidence="13" type="ORF">DU002_07205</name>
</gene>
<keyword evidence="8 10" id="KW-0665">Pyrimidine biosynthesis</keyword>
<dbReference type="UniPathway" id="UPA00070">
    <property type="reaction ID" value="UER00117"/>
</dbReference>
<dbReference type="FunFam" id="3.20.20.140:FF:000006">
    <property type="entry name" value="Dihydroorotase"/>
    <property type="match status" value="1"/>
</dbReference>
<dbReference type="EMBL" id="QPID01000003">
    <property type="protein sequence ID" value="RCU51094.1"/>
    <property type="molecule type" value="Genomic_DNA"/>
</dbReference>
<evidence type="ECO:0000256" key="2">
    <source>
        <dbReference type="ARBA" id="ARBA00004880"/>
    </source>
</evidence>
<dbReference type="HAMAP" id="MF_00219">
    <property type="entry name" value="PyrC_classII"/>
    <property type="match status" value="1"/>
</dbReference>
<feature type="binding site" evidence="10">
    <location>
        <position position="248"/>
    </location>
    <ligand>
        <name>Zn(2+)</name>
        <dbReference type="ChEBI" id="CHEBI:29105"/>
        <label>1</label>
    </ligand>
</feature>
<feature type="binding site" description="via carbamate group" evidence="10">
    <location>
        <position position="100"/>
    </location>
    <ligand>
        <name>Zn(2+)</name>
        <dbReference type="ChEBI" id="CHEBI:29105"/>
        <label>1</label>
    </ligand>
</feature>
<keyword evidence="14" id="KW-1185">Reference proteome</keyword>
<dbReference type="GO" id="GO:0044205">
    <property type="term" value="P:'de novo' UMP biosynthetic process"/>
    <property type="evidence" value="ECO:0007669"/>
    <property type="project" value="UniProtKB-UniRule"/>
</dbReference>
<dbReference type="Pfam" id="PF01979">
    <property type="entry name" value="Amidohydro_1"/>
    <property type="match status" value="1"/>
</dbReference>
<feature type="binding site" evidence="10">
    <location>
        <position position="42"/>
    </location>
    <ligand>
        <name>substrate</name>
    </ligand>
</feature>
<keyword evidence="5 10" id="KW-0479">Metal-binding</keyword>
<evidence type="ECO:0000256" key="8">
    <source>
        <dbReference type="ARBA" id="ARBA00022975"/>
    </source>
</evidence>
<keyword evidence="7 10" id="KW-0862">Zinc</keyword>
<dbReference type="Proteomes" id="UP000252558">
    <property type="component" value="Unassembled WGS sequence"/>
</dbReference>
<comment type="similarity">
    <text evidence="3 10 11">Belongs to the metallo-dependent hydrolases superfamily. DHOase family. Class II DHOase subfamily.</text>
</comment>
<accession>A0A368NN61</accession>
<dbReference type="InterPro" id="IPR004721">
    <property type="entry name" value="DHOdimr"/>
</dbReference>
<protein>
    <recommendedName>
        <fullName evidence="4 10">Dihydroorotase</fullName>
        <shortName evidence="10">DHOase</shortName>
        <ecNumber evidence="4 10">3.5.2.3</ecNumber>
    </recommendedName>
</protein>
<feature type="binding site" evidence="10">
    <location>
        <position position="264"/>
    </location>
    <ligand>
        <name>substrate</name>
    </ligand>
</feature>
<comment type="caution">
    <text evidence="13">The sequence shown here is derived from an EMBL/GenBank/DDBJ whole genome shotgun (WGS) entry which is preliminary data.</text>
</comment>
<feature type="binding site" evidence="10">
    <location>
        <begin position="16"/>
        <end position="18"/>
    </location>
    <ligand>
        <name>substrate</name>
    </ligand>
</feature>
<feature type="active site" evidence="10">
    <location>
        <position position="248"/>
    </location>
</feature>
<dbReference type="OrthoDB" id="9808095at2"/>
<comment type="function">
    <text evidence="1 10">Catalyzes the reversible cyclization of carbamoyl aspartate to dihydroorotate.</text>
</comment>
<comment type="pathway">
    <text evidence="2 10 11">Pyrimidine metabolism; UMP biosynthesis via de novo pathway; (S)-dihydroorotate from bicarbonate: step 3/3.</text>
</comment>
<organism evidence="13 14">
    <name type="scientific">Corallincola holothuriorum</name>
    <dbReference type="NCBI Taxonomy" id="2282215"/>
    <lineage>
        <taxon>Bacteria</taxon>
        <taxon>Pseudomonadati</taxon>
        <taxon>Pseudomonadota</taxon>
        <taxon>Gammaproteobacteria</taxon>
        <taxon>Alteromonadales</taxon>
        <taxon>Psychromonadaceae</taxon>
        <taxon>Corallincola</taxon>
    </lineage>
</organism>
<dbReference type="GO" id="GO:0004151">
    <property type="term" value="F:dihydroorotase activity"/>
    <property type="evidence" value="ECO:0007669"/>
    <property type="project" value="UniProtKB-UniRule"/>
</dbReference>
<feature type="binding site" evidence="10">
    <location>
        <position position="16"/>
    </location>
    <ligand>
        <name>Zn(2+)</name>
        <dbReference type="ChEBI" id="CHEBI:29105"/>
        <label>1</label>
    </ligand>
</feature>
<feature type="binding site" evidence="10">
    <location>
        <position position="220"/>
    </location>
    <ligand>
        <name>substrate</name>
    </ligand>
</feature>
<dbReference type="PROSITE" id="PS00483">
    <property type="entry name" value="DIHYDROOROTASE_2"/>
    <property type="match status" value="1"/>
</dbReference>
<feature type="modified residue" description="N6-carboxylysine" evidence="10">
    <location>
        <position position="100"/>
    </location>
</feature>
<dbReference type="PANTHER" id="PTHR43137:SF1">
    <property type="entry name" value="DIHYDROOROTASE"/>
    <property type="match status" value="1"/>
</dbReference>
<keyword evidence="6 10" id="KW-0378">Hydrolase</keyword>
<dbReference type="NCBIfam" id="TIGR00856">
    <property type="entry name" value="pyrC_dimer"/>
    <property type="match status" value="1"/>
</dbReference>
<evidence type="ECO:0000256" key="6">
    <source>
        <dbReference type="ARBA" id="ARBA00022801"/>
    </source>
</evidence>
<feature type="binding site" evidence="10">
    <location>
        <position position="175"/>
    </location>
    <ligand>
        <name>Zn(2+)</name>
        <dbReference type="ChEBI" id="CHEBI:29105"/>
        <label>2</label>
    </ligand>
</feature>
<evidence type="ECO:0000256" key="7">
    <source>
        <dbReference type="ARBA" id="ARBA00022833"/>
    </source>
</evidence>
<comment type="catalytic activity">
    <reaction evidence="9 10 11">
        <text>(S)-dihydroorotate + H2O = N-carbamoyl-L-aspartate + H(+)</text>
        <dbReference type="Rhea" id="RHEA:24296"/>
        <dbReference type="ChEBI" id="CHEBI:15377"/>
        <dbReference type="ChEBI" id="CHEBI:15378"/>
        <dbReference type="ChEBI" id="CHEBI:30864"/>
        <dbReference type="ChEBI" id="CHEBI:32814"/>
        <dbReference type="EC" id="3.5.2.3"/>
    </reaction>
</comment>
<dbReference type="InterPro" id="IPR002195">
    <property type="entry name" value="Dihydroorotase_CS"/>
</dbReference>
<dbReference type="CDD" id="cd01294">
    <property type="entry name" value="DHOase"/>
    <property type="match status" value="1"/>
</dbReference>
<sequence>MADTLTITRPDDWHIHLRDEAMLATAVPATARVFARAIAMPNLQPPVVTPADAQAYYQRIQAATPVDSGFTPLMTLYLTDNTTPEMVREAAAQGIVKACKLYPANATTNSAHGVTDLDGLDATFEAMAEVGLLLLVHGEVTADEVDVFDREKVFIDAHLSGIVAKYPQLKVVFEHITTGDAAEFVLASGNNVAATITPQHLMYNRNHLLVGGIKPHNYCLPVLKRNTHQQALQAAVASGSSKFFLGTDSAPHLQHAKENACGCAGCYSAPAALELYAEIFEQIGALDKLEAFASFNGPDFYGLPRNTDTVTLVRDPWQIPATVDVAGKPMVPFYAGETLQWQVR</sequence>
<dbReference type="InterPro" id="IPR006680">
    <property type="entry name" value="Amidohydro-rel"/>
</dbReference>
<evidence type="ECO:0000256" key="4">
    <source>
        <dbReference type="ARBA" id="ARBA00012860"/>
    </source>
</evidence>
<reference evidence="13 14" key="1">
    <citation type="submission" date="2018-07" db="EMBL/GenBank/DDBJ databases">
        <title>Corallincola holothuriorum sp. nov., a new facultative anaerobe isolated from sea cucumber Apostichopus japonicus.</title>
        <authorList>
            <person name="Xia H."/>
        </authorList>
    </citation>
    <scope>NUCLEOTIDE SEQUENCE [LARGE SCALE GENOMIC DNA]</scope>
    <source>
        <strain evidence="13 14">C4</strain>
    </source>
</reference>
<evidence type="ECO:0000256" key="3">
    <source>
        <dbReference type="ARBA" id="ARBA00005631"/>
    </source>
</evidence>
<dbReference type="SUPFAM" id="SSF51556">
    <property type="entry name" value="Metallo-dependent hydrolases"/>
    <property type="match status" value="1"/>
</dbReference>
<comment type="subunit">
    <text evidence="10">Homodimer.</text>
</comment>
<dbReference type="GO" id="GO:0008270">
    <property type="term" value="F:zinc ion binding"/>
    <property type="evidence" value="ECO:0007669"/>
    <property type="project" value="UniProtKB-UniRule"/>
</dbReference>
<dbReference type="GO" id="GO:0005829">
    <property type="term" value="C:cytosol"/>
    <property type="evidence" value="ECO:0007669"/>
    <property type="project" value="TreeGrafter"/>
</dbReference>